<dbReference type="EC" id="3.5.1.53" evidence="3"/>
<dbReference type="FunFam" id="3.60.110.10:FF:000010">
    <property type="entry name" value="Carbon-nitrogen hydrolase"/>
    <property type="match status" value="1"/>
</dbReference>
<evidence type="ECO:0000256" key="1">
    <source>
        <dbReference type="ARBA" id="ARBA00022801"/>
    </source>
</evidence>
<dbReference type="PANTHER" id="PTHR43674:SF2">
    <property type="entry name" value="BETA-UREIDOPROPIONASE"/>
    <property type="match status" value="1"/>
</dbReference>
<dbReference type="Pfam" id="PF00795">
    <property type="entry name" value="CN_hydrolase"/>
    <property type="match status" value="1"/>
</dbReference>
<accession>A0A6J4KBA7</accession>
<dbReference type="Gene3D" id="3.60.110.10">
    <property type="entry name" value="Carbon-nitrogen hydrolase"/>
    <property type="match status" value="1"/>
</dbReference>
<proteinExistence type="predicted"/>
<feature type="domain" description="CN hydrolase" evidence="2">
    <location>
        <begin position="5"/>
        <end position="264"/>
    </location>
</feature>
<protein>
    <submittedName>
        <fullName evidence="3">N-carbamoylputrescine amidase</fullName>
        <ecNumber evidence="3">3.5.1.53</ecNumber>
    </submittedName>
</protein>
<dbReference type="GO" id="GO:0033388">
    <property type="term" value="P:putrescine biosynthetic process from arginine"/>
    <property type="evidence" value="ECO:0007669"/>
    <property type="project" value="TreeGrafter"/>
</dbReference>
<dbReference type="GO" id="GO:0050126">
    <property type="term" value="F:N-carbamoylputrescine amidase activity"/>
    <property type="evidence" value="ECO:0007669"/>
    <property type="project" value="UniProtKB-EC"/>
</dbReference>
<reference evidence="3" key="1">
    <citation type="submission" date="2020-02" db="EMBL/GenBank/DDBJ databases">
        <authorList>
            <person name="Meier V. D."/>
        </authorList>
    </citation>
    <scope>NUCLEOTIDE SEQUENCE</scope>
    <source>
        <strain evidence="3">AVDCRST_MAG71</strain>
    </source>
</reference>
<dbReference type="PROSITE" id="PS50263">
    <property type="entry name" value="CN_HYDROLASE"/>
    <property type="match status" value="1"/>
</dbReference>
<dbReference type="InterPro" id="IPR050345">
    <property type="entry name" value="Aliph_Amidase/BUP"/>
</dbReference>
<dbReference type="InterPro" id="IPR003010">
    <property type="entry name" value="C-N_Hydrolase"/>
</dbReference>
<dbReference type="AlphaFoldDB" id="A0A6J4KBA7"/>
<keyword evidence="1 3" id="KW-0378">Hydrolase</keyword>
<gene>
    <name evidence="3" type="ORF">AVDCRST_MAG71-17</name>
</gene>
<evidence type="ECO:0000313" key="3">
    <source>
        <dbReference type="EMBL" id="CAA9300062.1"/>
    </source>
</evidence>
<dbReference type="CDD" id="cd07573">
    <property type="entry name" value="CPA"/>
    <property type="match status" value="1"/>
</dbReference>
<dbReference type="PANTHER" id="PTHR43674">
    <property type="entry name" value="NITRILASE C965.09-RELATED"/>
    <property type="match status" value="1"/>
</dbReference>
<dbReference type="SUPFAM" id="SSF56317">
    <property type="entry name" value="Carbon-nitrogen hydrolase"/>
    <property type="match status" value="1"/>
</dbReference>
<name>A0A6J4KBA7_9GAMM</name>
<evidence type="ECO:0000259" key="2">
    <source>
        <dbReference type="PROSITE" id="PS50263"/>
    </source>
</evidence>
<dbReference type="EMBL" id="CADCUA010000006">
    <property type="protein sequence ID" value="CAA9300062.1"/>
    <property type="molecule type" value="Genomic_DNA"/>
</dbReference>
<sequence>MKKILPVALIQERNQGDSVANLTMIEERVAEAAARGARLVLLQELHNGAYFCQHQCVSEFEQAESIPGPSTERMGELARKHGIVLVTSLFERRGAGLYHNTAVVLEKDGSIAGKYRKMHIPDDPGFNEKFYFTPGDLGFHPIDTSVGRLGVLVCWDQWYPEGARLMALAGADLLLYPTAIGWDPDDAQDEKDRQRNAWILSHRGHAVANGLPVLSCNRIGHEASPVGRSGIDFWGSSHVLGPQGEILAEAGTQDPEILMAEVDLRRSEDVRRIWPFLRDRRIDAYGDLLRRYRD</sequence>
<organism evidence="3">
    <name type="scientific">uncultured Lysobacter sp</name>
    <dbReference type="NCBI Taxonomy" id="271060"/>
    <lineage>
        <taxon>Bacteria</taxon>
        <taxon>Pseudomonadati</taxon>
        <taxon>Pseudomonadota</taxon>
        <taxon>Gammaproteobacteria</taxon>
        <taxon>Lysobacterales</taxon>
        <taxon>Lysobacteraceae</taxon>
        <taxon>Lysobacter</taxon>
        <taxon>environmental samples</taxon>
    </lineage>
</organism>
<dbReference type="InterPro" id="IPR036526">
    <property type="entry name" value="C-N_Hydrolase_sf"/>
</dbReference>